<name>A0A5B7GT12_PORTR</name>
<evidence type="ECO:0000313" key="2">
    <source>
        <dbReference type="Proteomes" id="UP000324222"/>
    </source>
</evidence>
<dbReference type="AlphaFoldDB" id="A0A5B7GT12"/>
<sequence>MLQVMQNFLSQAFGSAAPVLSTRGLIRTSPEAGLSTSSSWCIQKPVCLHDTGLPVLVRTAGSHRLHSHPDDVWLRDAAASGPGYWTTTWGGVTTNGS</sequence>
<comment type="caution">
    <text evidence="1">The sequence shown here is derived from an EMBL/GenBank/DDBJ whole genome shotgun (WGS) entry which is preliminary data.</text>
</comment>
<keyword evidence="2" id="KW-1185">Reference proteome</keyword>
<organism evidence="1 2">
    <name type="scientific">Portunus trituberculatus</name>
    <name type="common">Swimming crab</name>
    <name type="synonym">Neptunus trituberculatus</name>
    <dbReference type="NCBI Taxonomy" id="210409"/>
    <lineage>
        <taxon>Eukaryota</taxon>
        <taxon>Metazoa</taxon>
        <taxon>Ecdysozoa</taxon>
        <taxon>Arthropoda</taxon>
        <taxon>Crustacea</taxon>
        <taxon>Multicrustacea</taxon>
        <taxon>Malacostraca</taxon>
        <taxon>Eumalacostraca</taxon>
        <taxon>Eucarida</taxon>
        <taxon>Decapoda</taxon>
        <taxon>Pleocyemata</taxon>
        <taxon>Brachyura</taxon>
        <taxon>Eubrachyura</taxon>
        <taxon>Portunoidea</taxon>
        <taxon>Portunidae</taxon>
        <taxon>Portuninae</taxon>
        <taxon>Portunus</taxon>
    </lineage>
</organism>
<dbReference type="EMBL" id="VSRR010017622">
    <property type="protein sequence ID" value="MPC60525.1"/>
    <property type="molecule type" value="Genomic_DNA"/>
</dbReference>
<accession>A0A5B7GT12</accession>
<gene>
    <name evidence="1" type="ORF">E2C01_054572</name>
</gene>
<dbReference type="Proteomes" id="UP000324222">
    <property type="component" value="Unassembled WGS sequence"/>
</dbReference>
<proteinExistence type="predicted"/>
<evidence type="ECO:0000313" key="1">
    <source>
        <dbReference type="EMBL" id="MPC60525.1"/>
    </source>
</evidence>
<reference evidence="1 2" key="1">
    <citation type="submission" date="2019-05" db="EMBL/GenBank/DDBJ databases">
        <title>Another draft genome of Portunus trituberculatus and its Hox gene families provides insights of decapod evolution.</title>
        <authorList>
            <person name="Jeong J.-H."/>
            <person name="Song I."/>
            <person name="Kim S."/>
            <person name="Choi T."/>
            <person name="Kim D."/>
            <person name="Ryu S."/>
            <person name="Kim W."/>
        </authorList>
    </citation>
    <scope>NUCLEOTIDE SEQUENCE [LARGE SCALE GENOMIC DNA]</scope>
    <source>
        <tissue evidence="1">Muscle</tissue>
    </source>
</reference>
<protein>
    <submittedName>
        <fullName evidence="1">Uncharacterized protein</fullName>
    </submittedName>
</protein>